<proteinExistence type="predicted"/>
<sequence>MPRTVGGLWCLRGASLESVGTSPQPSPTTPRLRPEDRASQNRSHRESDSPGNPYEHQEDISVSVGANPEENVPSLPPQGP</sequence>
<evidence type="ECO:0000313" key="2">
    <source>
        <dbReference type="EMBL" id="TFK49532.1"/>
    </source>
</evidence>
<evidence type="ECO:0000313" key="3">
    <source>
        <dbReference type="Proteomes" id="UP000305948"/>
    </source>
</evidence>
<dbReference type="Proteomes" id="UP000305948">
    <property type="component" value="Unassembled WGS sequence"/>
</dbReference>
<protein>
    <submittedName>
        <fullName evidence="2">Uncharacterized protein</fullName>
    </submittedName>
</protein>
<reference evidence="2 3" key="1">
    <citation type="journal article" date="2019" name="Nat. Ecol. Evol.">
        <title>Megaphylogeny resolves global patterns of mushroom evolution.</title>
        <authorList>
            <person name="Varga T."/>
            <person name="Krizsan K."/>
            <person name="Foldi C."/>
            <person name="Dima B."/>
            <person name="Sanchez-Garcia M."/>
            <person name="Sanchez-Ramirez S."/>
            <person name="Szollosi G.J."/>
            <person name="Szarkandi J.G."/>
            <person name="Papp V."/>
            <person name="Albert L."/>
            <person name="Andreopoulos W."/>
            <person name="Angelini C."/>
            <person name="Antonin V."/>
            <person name="Barry K.W."/>
            <person name="Bougher N.L."/>
            <person name="Buchanan P."/>
            <person name="Buyck B."/>
            <person name="Bense V."/>
            <person name="Catcheside P."/>
            <person name="Chovatia M."/>
            <person name="Cooper J."/>
            <person name="Damon W."/>
            <person name="Desjardin D."/>
            <person name="Finy P."/>
            <person name="Geml J."/>
            <person name="Haridas S."/>
            <person name="Hughes K."/>
            <person name="Justo A."/>
            <person name="Karasinski D."/>
            <person name="Kautmanova I."/>
            <person name="Kiss B."/>
            <person name="Kocsube S."/>
            <person name="Kotiranta H."/>
            <person name="LaButti K.M."/>
            <person name="Lechner B.E."/>
            <person name="Liimatainen K."/>
            <person name="Lipzen A."/>
            <person name="Lukacs Z."/>
            <person name="Mihaltcheva S."/>
            <person name="Morgado L.N."/>
            <person name="Niskanen T."/>
            <person name="Noordeloos M.E."/>
            <person name="Ohm R.A."/>
            <person name="Ortiz-Santana B."/>
            <person name="Ovrebo C."/>
            <person name="Racz N."/>
            <person name="Riley R."/>
            <person name="Savchenko A."/>
            <person name="Shiryaev A."/>
            <person name="Soop K."/>
            <person name="Spirin V."/>
            <person name="Szebenyi C."/>
            <person name="Tomsovsky M."/>
            <person name="Tulloss R.E."/>
            <person name="Uehling J."/>
            <person name="Grigoriev I.V."/>
            <person name="Vagvolgyi C."/>
            <person name="Papp T."/>
            <person name="Martin F.M."/>
            <person name="Miettinen O."/>
            <person name="Hibbett D.S."/>
            <person name="Nagy L.G."/>
        </authorList>
    </citation>
    <scope>NUCLEOTIDE SEQUENCE [LARGE SCALE GENOMIC DNA]</scope>
    <source>
        <strain evidence="2 3">OMC1185</strain>
    </source>
</reference>
<accession>A0A5C3MXB7</accession>
<feature type="region of interest" description="Disordered" evidence="1">
    <location>
        <begin position="1"/>
        <end position="80"/>
    </location>
</feature>
<name>A0A5C3MXB7_9AGAM</name>
<keyword evidence="3" id="KW-1185">Reference proteome</keyword>
<evidence type="ECO:0000256" key="1">
    <source>
        <dbReference type="SAM" id="MobiDB-lite"/>
    </source>
</evidence>
<dbReference type="EMBL" id="ML213515">
    <property type="protein sequence ID" value="TFK49532.1"/>
    <property type="molecule type" value="Genomic_DNA"/>
</dbReference>
<gene>
    <name evidence="2" type="ORF">OE88DRAFT_1662022</name>
</gene>
<organism evidence="2 3">
    <name type="scientific">Heliocybe sulcata</name>
    <dbReference type="NCBI Taxonomy" id="5364"/>
    <lineage>
        <taxon>Eukaryota</taxon>
        <taxon>Fungi</taxon>
        <taxon>Dikarya</taxon>
        <taxon>Basidiomycota</taxon>
        <taxon>Agaricomycotina</taxon>
        <taxon>Agaricomycetes</taxon>
        <taxon>Gloeophyllales</taxon>
        <taxon>Gloeophyllaceae</taxon>
        <taxon>Heliocybe</taxon>
    </lineage>
</organism>
<dbReference type="AlphaFoldDB" id="A0A5C3MXB7"/>
<feature type="compositionally biased region" description="Basic and acidic residues" evidence="1">
    <location>
        <begin position="32"/>
        <end position="48"/>
    </location>
</feature>